<protein>
    <submittedName>
        <fullName evidence="6">Sugar ABC transporter substrate-binding protein</fullName>
    </submittedName>
</protein>
<organism evidence="6 7">
    <name type="scientific">Devosia pacifica</name>
    <dbReference type="NCBI Taxonomy" id="1335967"/>
    <lineage>
        <taxon>Bacteria</taxon>
        <taxon>Pseudomonadati</taxon>
        <taxon>Pseudomonadota</taxon>
        <taxon>Alphaproteobacteria</taxon>
        <taxon>Hyphomicrobiales</taxon>
        <taxon>Devosiaceae</taxon>
        <taxon>Devosia</taxon>
    </lineage>
</organism>
<keyword evidence="4" id="KW-0574">Periplasm</keyword>
<evidence type="ECO:0000313" key="6">
    <source>
        <dbReference type="EMBL" id="GHA22024.1"/>
    </source>
</evidence>
<accession>A0A918S447</accession>
<reference evidence="6" key="2">
    <citation type="submission" date="2020-09" db="EMBL/GenBank/DDBJ databases">
        <authorList>
            <person name="Sun Q."/>
            <person name="Kim S."/>
        </authorList>
    </citation>
    <scope>NUCLEOTIDE SEQUENCE</scope>
    <source>
        <strain evidence="6">KCTC 32437</strain>
    </source>
</reference>
<comment type="subcellular location">
    <subcellularLocation>
        <location evidence="1">Periplasm</location>
    </subcellularLocation>
</comment>
<comment type="similarity">
    <text evidence="2">Belongs to the bacterial solute-binding protein 1 family.</text>
</comment>
<dbReference type="InterPro" id="IPR006059">
    <property type="entry name" value="SBP"/>
</dbReference>
<dbReference type="GO" id="GO:0042597">
    <property type="term" value="C:periplasmic space"/>
    <property type="evidence" value="ECO:0007669"/>
    <property type="project" value="UniProtKB-SubCell"/>
</dbReference>
<keyword evidence="5" id="KW-0732">Signal</keyword>
<proteinExistence type="inferred from homology"/>
<dbReference type="EMBL" id="BMZE01000002">
    <property type="protein sequence ID" value="GHA22024.1"/>
    <property type="molecule type" value="Genomic_DNA"/>
</dbReference>
<dbReference type="Gene3D" id="3.40.190.10">
    <property type="entry name" value="Periplasmic binding protein-like II"/>
    <property type="match status" value="2"/>
</dbReference>
<evidence type="ECO:0000256" key="3">
    <source>
        <dbReference type="ARBA" id="ARBA00022448"/>
    </source>
</evidence>
<evidence type="ECO:0000256" key="2">
    <source>
        <dbReference type="ARBA" id="ARBA00008520"/>
    </source>
</evidence>
<dbReference type="PANTHER" id="PTHR43649">
    <property type="entry name" value="ARABINOSE-BINDING PROTEIN-RELATED"/>
    <property type="match status" value="1"/>
</dbReference>
<evidence type="ECO:0000313" key="7">
    <source>
        <dbReference type="Proteomes" id="UP000646579"/>
    </source>
</evidence>
<name>A0A918S447_9HYPH</name>
<evidence type="ECO:0000256" key="1">
    <source>
        <dbReference type="ARBA" id="ARBA00004418"/>
    </source>
</evidence>
<evidence type="ECO:0000256" key="5">
    <source>
        <dbReference type="SAM" id="SignalP"/>
    </source>
</evidence>
<dbReference type="RefSeq" id="WP_189426059.1">
    <property type="nucleotide sequence ID" value="NZ_BMZE01000002.1"/>
</dbReference>
<dbReference type="Pfam" id="PF01547">
    <property type="entry name" value="SBP_bac_1"/>
    <property type="match status" value="1"/>
</dbReference>
<gene>
    <name evidence="6" type="primary">yurO</name>
    <name evidence="6" type="ORF">GCM10007989_16730</name>
</gene>
<sequence length="429" mass="46348">MLKKLNATLAMGGATALALSLAAPAYAQDQVELTWLVDNGPSTVDIAEALVAAYEEKNPNVSIELEIRPGGGEGDNIVKTRLATGEMTDIFVYNSGSLLQAIAPQQTLMPLTDQPFMDNVQEAFQSVVSTDGEVFGVPYGAAQGGGILYNSAIYEELGLEVPQTWDAFMENNSAIDEAGYIPVIQTFRESWTSQIFVLADFYNVLQAEPDFAERYTNNEAKYATSEAAQKGFERLAAIHEAGYTNEDFNALGYQEGLEMLANKEGAHYPMITFAIPSLETNYPDQVDDIGFFALPGDDADSNGLTTWMPAGVYVPQTTSNPEVAMDFLGFIASVEGCEAMIDAVGANGPYLIEGCGLPDDVVPAVRDMLPYFEEGRVEPALEFLSPIKGPALEQITVEVGSGFRDPASAAELYDQDVRKQAQQLGLEGW</sequence>
<comment type="caution">
    <text evidence="6">The sequence shown here is derived from an EMBL/GenBank/DDBJ whole genome shotgun (WGS) entry which is preliminary data.</text>
</comment>
<reference evidence="6" key="1">
    <citation type="journal article" date="2014" name="Int. J. Syst. Evol. Microbiol.">
        <title>Complete genome sequence of Corynebacterium casei LMG S-19264T (=DSM 44701T), isolated from a smear-ripened cheese.</title>
        <authorList>
            <consortium name="US DOE Joint Genome Institute (JGI-PGF)"/>
            <person name="Walter F."/>
            <person name="Albersmeier A."/>
            <person name="Kalinowski J."/>
            <person name="Ruckert C."/>
        </authorList>
    </citation>
    <scope>NUCLEOTIDE SEQUENCE</scope>
    <source>
        <strain evidence="6">KCTC 32437</strain>
    </source>
</reference>
<dbReference type="InterPro" id="IPR050490">
    <property type="entry name" value="Bact_solute-bd_prot1"/>
</dbReference>
<dbReference type="AlphaFoldDB" id="A0A918S447"/>
<keyword evidence="3" id="KW-0813">Transport</keyword>
<dbReference type="SUPFAM" id="SSF53850">
    <property type="entry name" value="Periplasmic binding protein-like II"/>
    <property type="match status" value="1"/>
</dbReference>
<feature type="signal peptide" evidence="5">
    <location>
        <begin position="1"/>
        <end position="27"/>
    </location>
</feature>
<evidence type="ECO:0000256" key="4">
    <source>
        <dbReference type="ARBA" id="ARBA00022764"/>
    </source>
</evidence>
<dbReference type="PANTHER" id="PTHR43649:SF29">
    <property type="entry name" value="OSMOPROTECTIVE COMPOUNDS-BINDING PROTEIN GGTB"/>
    <property type="match status" value="1"/>
</dbReference>
<dbReference type="Proteomes" id="UP000646579">
    <property type="component" value="Unassembled WGS sequence"/>
</dbReference>
<keyword evidence="7" id="KW-1185">Reference proteome</keyword>
<feature type="chain" id="PRO_5037801011" evidence="5">
    <location>
        <begin position="28"/>
        <end position="429"/>
    </location>
</feature>